<keyword evidence="3" id="KW-1134">Transmembrane beta strand</keyword>
<protein>
    <submittedName>
        <fullName evidence="11">Multidrug resistance outer membrane protein MdtQ</fullName>
    </submittedName>
</protein>
<evidence type="ECO:0000313" key="11">
    <source>
        <dbReference type="EMBL" id="EBO9812716.1"/>
    </source>
</evidence>
<dbReference type="PANTHER" id="PTHR30203:SF20">
    <property type="entry name" value="MULTIDRUG RESISTANCE OUTER MEMBRANE PROTEIN MDTP-RELATED"/>
    <property type="match status" value="1"/>
</dbReference>
<evidence type="ECO:0000256" key="8">
    <source>
        <dbReference type="ARBA" id="ARBA00023288"/>
    </source>
</evidence>
<dbReference type="AlphaFoldDB" id="A0A5U2D110"/>
<dbReference type="EMBL" id="AAGKGE010000022">
    <property type="protein sequence ID" value="EBO9812716.1"/>
    <property type="molecule type" value="Genomic_DNA"/>
</dbReference>
<keyword evidence="7" id="KW-0564">Palmitate</keyword>
<feature type="signal peptide" evidence="10">
    <location>
        <begin position="1"/>
        <end position="22"/>
    </location>
</feature>
<dbReference type="GO" id="GO:0009279">
    <property type="term" value="C:cell outer membrane"/>
    <property type="evidence" value="ECO:0007669"/>
    <property type="project" value="UniProtKB-SubCell"/>
</dbReference>
<organism evidence="11">
    <name type="scientific">Salmonella enterica</name>
    <name type="common">Salmonella choleraesuis</name>
    <dbReference type="NCBI Taxonomy" id="28901"/>
    <lineage>
        <taxon>Bacteria</taxon>
        <taxon>Pseudomonadati</taxon>
        <taxon>Pseudomonadota</taxon>
        <taxon>Gammaproteobacteria</taxon>
        <taxon>Enterobacterales</taxon>
        <taxon>Enterobacteriaceae</taxon>
        <taxon>Salmonella</taxon>
    </lineage>
</organism>
<dbReference type="InterPro" id="IPR010131">
    <property type="entry name" value="MdtP/NodT-like"/>
</dbReference>
<evidence type="ECO:0000256" key="5">
    <source>
        <dbReference type="ARBA" id="ARBA00022729"/>
    </source>
</evidence>
<reference evidence="11" key="1">
    <citation type="submission" date="2018-07" db="EMBL/GenBank/DDBJ databases">
        <authorList>
            <consortium name="PulseNet: The National Subtyping Network for Foodborne Disease Surveillance"/>
            <person name="Tarr C.L."/>
            <person name="Trees E."/>
            <person name="Katz L.S."/>
            <person name="Carleton-Romer H.A."/>
            <person name="Stroika S."/>
            <person name="Kucerova Z."/>
            <person name="Roache K.F."/>
            <person name="Sabol A.L."/>
            <person name="Besser J."/>
            <person name="Gerner-Smidt P."/>
        </authorList>
    </citation>
    <scope>NUCLEOTIDE SEQUENCE</scope>
    <source>
        <strain evidence="11">2012K-1447</strain>
    </source>
</reference>
<evidence type="ECO:0000256" key="7">
    <source>
        <dbReference type="ARBA" id="ARBA00023139"/>
    </source>
</evidence>
<evidence type="ECO:0000256" key="2">
    <source>
        <dbReference type="ARBA" id="ARBA00007613"/>
    </source>
</evidence>
<keyword evidence="6" id="KW-0472">Membrane</keyword>
<comment type="function">
    <text evidence="9">Could be involved in resistance to puromycin, acriflavine and tetraphenylarsonium chloride.</text>
</comment>
<name>A0A5U2D110_SALER</name>
<keyword evidence="8" id="KW-0449">Lipoprotein</keyword>
<dbReference type="Gene3D" id="1.20.1600.10">
    <property type="entry name" value="Outer membrane efflux proteins (OEP)"/>
    <property type="match status" value="1"/>
</dbReference>
<comment type="caution">
    <text evidence="11">The sequence shown here is derived from an EMBL/GenBank/DDBJ whole genome shotgun (WGS) entry which is preliminary data.</text>
</comment>
<comment type="similarity">
    <text evidence="2">Belongs to the outer membrane factor (OMF) (TC 1.B.17) family.</text>
</comment>
<dbReference type="PROSITE" id="PS51257">
    <property type="entry name" value="PROKAR_LIPOPROTEIN"/>
    <property type="match status" value="1"/>
</dbReference>
<evidence type="ECO:0000256" key="9">
    <source>
        <dbReference type="ARBA" id="ARBA00037313"/>
    </source>
</evidence>
<gene>
    <name evidence="11" type="ORF">ED89_19555</name>
</gene>
<comment type="subcellular location">
    <subcellularLocation>
        <location evidence="1">Cell outer membrane</location>
        <topology evidence="1">Lipid-anchor</topology>
    </subcellularLocation>
</comment>
<dbReference type="PANTHER" id="PTHR30203">
    <property type="entry name" value="OUTER MEMBRANE CATION EFFLUX PROTEIN"/>
    <property type="match status" value="1"/>
</dbReference>
<dbReference type="InterPro" id="IPR003423">
    <property type="entry name" value="OMP_efflux"/>
</dbReference>
<evidence type="ECO:0000256" key="1">
    <source>
        <dbReference type="ARBA" id="ARBA00004459"/>
    </source>
</evidence>
<evidence type="ECO:0000256" key="10">
    <source>
        <dbReference type="SAM" id="SignalP"/>
    </source>
</evidence>
<dbReference type="GO" id="GO:0015562">
    <property type="term" value="F:efflux transmembrane transporter activity"/>
    <property type="evidence" value="ECO:0007669"/>
    <property type="project" value="InterPro"/>
</dbReference>
<evidence type="ECO:0000256" key="6">
    <source>
        <dbReference type="ARBA" id="ARBA00023136"/>
    </source>
</evidence>
<sequence>MNRNSFLAATASLPLFILLAGCAPMHDTRQSLTQQTPSSHVDSSLPAALKNGWPDSQWWKAYHDAQLDALIDNAIQHSPDMQVAEQRIQLAEAQAKAVEAQDGPQLDFSADIERQRMSAEGLMGPFAITDPAAGTTGPWYTNGTFGLTAGWDLDLWGKNRAEVTARIGAVKAREAEQEQTRQLLASGVARLYWEWQTQAALKNVLMQIEHEQQNVVTVNRELYQHGITSSVEGVETDIDASKTQQQLNDVNGKMKVIEARLSALTNTQSAA</sequence>
<accession>A0A5U2D110</accession>
<keyword evidence="5 10" id="KW-0732">Signal</keyword>
<evidence type="ECO:0000256" key="3">
    <source>
        <dbReference type="ARBA" id="ARBA00022452"/>
    </source>
</evidence>
<proteinExistence type="inferred from homology"/>
<keyword evidence="4" id="KW-0812">Transmembrane</keyword>
<feature type="chain" id="PRO_5026162445" evidence="10">
    <location>
        <begin position="23"/>
        <end position="271"/>
    </location>
</feature>
<dbReference type="Pfam" id="PF02321">
    <property type="entry name" value="OEP"/>
    <property type="match status" value="1"/>
</dbReference>
<feature type="non-terminal residue" evidence="11">
    <location>
        <position position="271"/>
    </location>
</feature>
<evidence type="ECO:0000256" key="4">
    <source>
        <dbReference type="ARBA" id="ARBA00022692"/>
    </source>
</evidence>
<dbReference type="SUPFAM" id="SSF56954">
    <property type="entry name" value="Outer membrane efflux proteins (OEP)"/>
    <property type="match status" value="1"/>
</dbReference>